<protein>
    <submittedName>
        <fullName evidence="3">17103_t:CDS:1</fullName>
    </submittedName>
</protein>
<evidence type="ECO:0000313" key="4">
    <source>
        <dbReference type="Proteomes" id="UP000789405"/>
    </source>
</evidence>
<feature type="domain" description="AAA+ ATPase" evidence="2">
    <location>
        <begin position="10"/>
        <end position="164"/>
    </location>
</feature>
<evidence type="ECO:0000259" key="2">
    <source>
        <dbReference type="SMART" id="SM00382"/>
    </source>
</evidence>
<dbReference type="AlphaFoldDB" id="A0A9N8ZM47"/>
<organism evidence="3 4">
    <name type="scientific">Dentiscutata erythropus</name>
    <dbReference type="NCBI Taxonomy" id="1348616"/>
    <lineage>
        <taxon>Eukaryota</taxon>
        <taxon>Fungi</taxon>
        <taxon>Fungi incertae sedis</taxon>
        <taxon>Mucoromycota</taxon>
        <taxon>Glomeromycotina</taxon>
        <taxon>Glomeromycetes</taxon>
        <taxon>Diversisporales</taxon>
        <taxon>Gigasporaceae</taxon>
        <taxon>Dentiscutata</taxon>
    </lineage>
</organism>
<dbReference type="EMBL" id="CAJVPY010000962">
    <property type="protein sequence ID" value="CAG8500772.1"/>
    <property type="molecule type" value="Genomic_DNA"/>
</dbReference>
<dbReference type="InterPro" id="IPR027417">
    <property type="entry name" value="P-loop_NTPase"/>
</dbReference>
<evidence type="ECO:0000313" key="3">
    <source>
        <dbReference type="EMBL" id="CAG8500772.1"/>
    </source>
</evidence>
<dbReference type="Proteomes" id="UP000789405">
    <property type="component" value="Unassembled WGS sequence"/>
</dbReference>
<dbReference type="InterPro" id="IPR038727">
    <property type="entry name" value="NadR/Ttd14_AAA_dom"/>
</dbReference>
<dbReference type="Gene3D" id="3.40.50.300">
    <property type="entry name" value="P-loop containing nucleotide triphosphate hydrolases"/>
    <property type="match status" value="1"/>
</dbReference>
<accession>A0A9N8ZM47</accession>
<dbReference type="InterPro" id="IPR003593">
    <property type="entry name" value="AAA+_ATPase"/>
</dbReference>
<dbReference type="PANTHER" id="PTHR32046:SF12">
    <property type="entry name" value="AIG1-TYPE G DOMAIN-CONTAINING PROTEIN"/>
    <property type="match status" value="1"/>
</dbReference>
<feature type="coiled-coil region" evidence="1">
    <location>
        <begin position="327"/>
        <end position="422"/>
    </location>
</feature>
<dbReference type="SMART" id="SM00382">
    <property type="entry name" value="AAA"/>
    <property type="match status" value="1"/>
</dbReference>
<sequence>MNFLSRNKTTDHRILIVGGTGTGKSTFINQLANYFLEGTLDKLKIVIPTQYHRNVTEKKYKNKHSEQAIVDVTRSQTKKCQNYSFNEKQDPSNKFIFIDTPGLNDTEGAEQDDKNIKEVLDLIFQFDSLSAIIIIANGTESRVTSALRNIFSRLANSLPDDLINENLLLVLTKCTRGSCCFSLEKFEEIIARPKHVFYMDNQAFCTDPQKWEDLEEREMIQLKWDISNRTIEKILNSIKSMTTTSINSFSYMKTLRDNIKKEILKITQNMDMIKKINVKSVTIQNSLNAIEIRKTVFSTSIGDYTTSNYTTSIPFDQLKGKDKKAQNKIADRQYKNLTSEIENYKLAIEKLDSEIRSKYKNINRLHGDLHSICSRYSLIDELQATIENLEQSAKNMTNINERQKAEENIEIFKKVHEELSNSNNIN</sequence>
<dbReference type="Pfam" id="PF13521">
    <property type="entry name" value="AAA_28"/>
    <property type="match status" value="1"/>
</dbReference>
<gene>
    <name evidence="3" type="ORF">DERYTH_LOCUS2890</name>
</gene>
<keyword evidence="1" id="KW-0175">Coiled coil</keyword>
<evidence type="ECO:0000256" key="1">
    <source>
        <dbReference type="SAM" id="Coils"/>
    </source>
</evidence>
<dbReference type="PANTHER" id="PTHR32046">
    <property type="entry name" value="G DOMAIN-CONTAINING PROTEIN"/>
    <property type="match status" value="1"/>
</dbReference>
<dbReference type="SUPFAM" id="SSF52540">
    <property type="entry name" value="P-loop containing nucleoside triphosphate hydrolases"/>
    <property type="match status" value="1"/>
</dbReference>
<reference evidence="3" key="1">
    <citation type="submission" date="2021-06" db="EMBL/GenBank/DDBJ databases">
        <authorList>
            <person name="Kallberg Y."/>
            <person name="Tangrot J."/>
            <person name="Rosling A."/>
        </authorList>
    </citation>
    <scope>NUCLEOTIDE SEQUENCE</scope>
    <source>
        <strain evidence="3">MA453B</strain>
    </source>
</reference>
<dbReference type="OrthoDB" id="2381269at2759"/>
<comment type="caution">
    <text evidence="3">The sequence shown here is derived from an EMBL/GenBank/DDBJ whole genome shotgun (WGS) entry which is preliminary data.</text>
</comment>
<keyword evidence="4" id="KW-1185">Reference proteome</keyword>
<proteinExistence type="predicted"/>
<name>A0A9N8ZM47_9GLOM</name>
<dbReference type="CDD" id="cd00882">
    <property type="entry name" value="Ras_like_GTPase"/>
    <property type="match status" value="1"/>
</dbReference>